<evidence type="ECO:0000259" key="6">
    <source>
        <dbReference type="Pfam" id="PF01258"/>
    </source>
</evidence>
<feature type="compositionally biased region" description="Basic and acidic residues" evidence="5">
    <location>
        <begin position="47"/>
        <end position="61"/>
    </location>
</feature>
<keyword evidence="2" id="KW-0863">Zinc-finger</keyword>
<dbReference type="InterPro" id="IPR037187">
    <property type="entry name" value="DnaK_N"/>
</dbReference>
<dbReference type="InterPro" id="IPR014240">
    <property type="entry name" value="YteA"/>
</dbReference>
<feature type="compositionally biased region" description="Basic and acidic residues" evidence="5">
    <location>
        <begin position="18"/>
        <end position="29"/>
    </location>
</feature>
<dbReference type="AlphaFoldDB" id="A0A1I4PMS1"/>
<reference evidence="7 8" key="1">
    <citation type="submission" date="2016-10" db="EMBL/GenBank/DDBJ databases">
        <authorList>
            <person name="de Groot N.N."/>
        </authorList>
    </citation>
    <scope>NUCLEOTIDE SEQUENCE [LARGE SCALE GENOMIC DNA]</scope>
    <source>
        <strain evidence="7 8">CGMCC 1.6134</strain>
    </source>
</reference>
<feature type="zinc finger region" description="dksA C4-type" evidence="4">
    <location>
        <begin position="90"/>
        <end position="114"/>
    </location>
</feature>
<feature type="domain" description="Zinc finger DksA/TraR C4-type" evidence="6">
    <location>
        <begin position="85"/>
        <end position="112"/>
    </location>
</feature>
<evidence type="ECO:0000256" key="1">
    <source>
        <dbReference type="ARBA" id="ARBA00022723"/>
    </source>
</evidence>
<accession>A0A1I4PMS1</accession>
<keyword evidence="3" id="KW-0862">Zinc</keyword>
<evidence type="ECO:0000256" key="5">
    <source>
        <dbReference type="SAM" id="MobiDB-lite"/>
    </source>
</evidence>
<evidence type="ECO:0000256" key="4">
    <source>
        <dbReference type="PROSITE-ProRule" id="PRU00510"/>
    </source>
</evidence>
<name>A0A1I4PMS1_9BACI</name>
<proteinExistence type="predicted"/>
<dbReference type="SUPFAM" id="SSF109635">
    <property type="entry name" value="DnaK suppressor protein DksA, alpha-hairpin domain"/>
    <property type="match status" value="1"/>
</dbReference>
<dbReference type="OrthoDB" id="9811543at2"/>
<dbReference type="SUPFAM" id="SSF57716">
    <property type="entry name" value="Glucocorticoid receptor-like (DNA-binding domain)"/>
    <property type="match status" value="1"/>
</dbReference>
<dbReference type="PANTHER" id="PTHR33823">
    <property type="entry name" value="RNA POLYMERASE-BINDING TRANSCRIPTION FACTOR DKSA-RELATED"/>
    <property type="match status" value="1"/>
</dbReference>
<gene>
    <name evidence="7" type="ORF">SAMN04488054_12911</name>
</gene>
<evidence type="ECO:0000313" key="7">
    <source>
        <dbReference type="EMBL" id="SFM29102.1"/>
    </source>
</evidence>
<protein>
    <submittedName>
        <fullName evidence="7">Transcriptional regulator, TraR/DksA family</fullName>
    </submittedName>
</protein>
<dbReference type="PANTHER" id="PTHR33823:SF4">
    <property type="entry name" value="GENERAL STRESS PROTEIN 16O"/>
    <property type="match status" value="1"/>
</dbReference>
<dbReference type="PROSITE" id="PS51128">
    <property type="entry name" value="ZF_DKSA_2"/>
    <property type="match status" value="1"/>
</dbReference>
<dbReference type="InterPro" id="IPR000962">
    <property type="entry name" value="Znf_DskA_TraR"/>
</dbReference>
<evidence type="ECO:0000256" key="3">
    <source>
        <dbReference type="ARBA" id="ARBA00022833"/>
    </source>
</evidence>
<dbReference type="GO" id="GO:0008270">
    <property type="term" value="F:zinc ion binding"/>
    <property type="evidence" value="ECO:0007669"/>
    <property type="project" value="UniProtKB-KW"/>
</dbReference>
<dbReference type="Pfam" id="PF01258">
    <property type="entry name" value="zf-dskA_traR"/>
    <property type="match status" value="1"/>
</dbReference>
<feature type="compositionally biased region" description="Basic and acidic residues" evidence="5">
    <location>
        <begin position="124"/>
        <end position="151"/>
    </location>
</feature>
<dbReference type="Proteomes" id="UP000199668">
    <property type="component" value="Unassembled WGS sequence"/>
</dbReference>
<feature type="region of interest" description="Disordered" evidence="5">
    <location>
        <begin position="124"/>
        <end position="184"/>
    </location>
</feature>
<dbReference type="NCBIfam" id="TIGR02890">
    <property type="entry name" value="bacill_yteA"/>
    <property type="match status" value="1"/>
</dbReference>
<dbReference type="RefSeq" id="WP_090928035.1">
    <property type="nucleotide sequence ID" value="NZ_FOTY01000029.1"/>
</dbReference>
<evidence type="ECO:0000256" key="2">
    <source>
        <dbReference type="ARBA" id="ARBA00022771"/>
    </source>
</evidence>
<keyword evidence="8" id="KW-1185">Reference proteome</keyword>
<evidence type="ECO:0000313" key="8">
    <source>
        <dbReference type="Proteomes" id="UP000199668"/>
    </source>
</evidence>
<dbReference type="STRING" id="266892.SAMN04488054_12911"/>
<keyword evidence="1" id="KW-0479">Metal-binding</keyword>
<feature type="region of interest" description="Disordered" evidence="5">
    <location>
        <begin position="18"/>
        <end position="70"/>
    </location>
</feature>
<dbReference type="EMBL" id="FOTY01000029">
    <property type="protein sequence ID" value="SFM29102.1"/>
    <property type="molecule type" value="Genomic_DNA"/>
</dbReference>
<dbReference type="Gene3D" id="1.20.120.910">
    <property type="entry name" value="DksA, coiled-coil domain"/>
    <property type="match status" value="1"/>
</dbReference>
<sequence length="184" mass="20316">MLTEAQLHILKNKLLEQKEENNKVLRGENSEAAGGDGEGNLSNIDNHPADEATEMAERETDAALNKQAEAQNEQIDRALAAMENGTYGICEVSGEEIPYERLELVPETLRCVKHADTVLEDEVKTAEEDVLDERVSPDEGNEDERYDKEDTWEAVSGHGTSQTPSDVPEEENAYSESNDGPDKA</sequence>
<organism evidence="7 8">
    <name type="scientific">Salibacterium qingdaonense</name>
    <dbReference type="NCBI Taxonomy" id="266892"/>
    <lineage>
        <taxon>Bacteria</taxon>
        <taxon>Bacillati</taxon>
        <taxon>Bacillota</taxon>
        <taxon>Bacilli</taxon>
        <taxon>Bacillales</taxon>
        <taxon>Bacillaceae</taxon>
    </lineage>
</organism>